<reference evidence="1 2" key="1">
    <citation type="submission" date="2018-06" db="EMBL/GenBank/DDBJ databases">
        <title>Pseudomonas diversity within urban Lake Michigan freshwaters.</title>
        <authorList>
            <person name="Batrich M."/>
            <person name="Hatzopoulos T."/>
            <person name="Putonti C."/>
        </authorList>
    </citation>
    <scope>NUCLEOTIDE SEQUENCE [LARGE SCALE GENOMIC DNA]</scope>
    <source>
        <strain evidence="1 2">MB-090624</strain>
    </source>
</reference>
<evidence type="ECO:0000313" key="1">
    <source>
        <dbReference type="EMBL" id="PYC33841.1"/>
    </source>
</evidence>
<organism evidence="1 2">
    <name type="scientific">Pseudomonas protegens</name>
    <dbReference type="NCBI Taxonomy" id="380021"/>
    <lineage>
        <taxon>Bacteria</taxon>
        <taxon>Pseudomonadati</taxon>
        <taxon>Pseudomonadota</taxon>
        <taxon>Gammaproteobacteria</taxon>
        <taxon>Pseudomonadales</taxon>
        <taxon>Pseudomonadaceae</taxon>
        <taxon>Pseudomonas</taxon>
    </lineage>
</organism>
<proteinExistence type="predicted"/>
<dbReference type="RefSeq" id="WP_110652667.1">
    <property type="nucleotide sequence ID" value="NZ_JAUTCK010000001.1"/>
</dbReference>
<comment type="caution">
    <text evidence="1">The sequence shown here is derived from an EMBL/GenBank/DDBJ whole genome shotgun (WGS) entry which is preliminary data.</text>
</comment>
<name>A0A9Q6IFT8_9PSED</name>
<evidence type="ECO:0000313" key="2">
    <source>
        <dbReference type="Proteomes" id="UP000248188"/>
    </source>
</evidence>
<dbReference type="AlphaFoldDB" id="A0A9Q6IFT8"/>
<dbReference type="Proteomes" id="UP000248188">
    <property type="component" value="Unassembled WGS sequence"/>
</dbReference>
<sequence length="118" mass="12498">MSIDLYTSSTDKVANLDLNKPTLDSGNIILSIGPLNLQAGDILDVTFAHEVTSELPFTVGIGRGLRSAFPQRCSSSSSARLAKLRYRNSAGAFMSSVSGRTGFACTRSKMGGVSPLIR</sequence>
<dbReference type="EMBL" id="QJRN01000012">
    <property type="protein sequence ID" value="PYC33841.1"/>
    <property type="molecule type" value="Genomic_DNA"/>
</dbReference>
<protein>
    <submittedName>
        <fullName evidence="1">Uncharacterized protein</fullName>
    </submittedName>
</protein>
<gene>
    <name evidence="1" type="ORF">DMX08_19235</name>
</gene>
<accession>A0A9Q6IFT8</accession>